<name>A0A4Y7TBM1_COPMI</name>
<reference evidence="2 3" key="1">
    <citation type="journal article" date="2019" name="Nat. Ecol. Evol.">
        <title>Megaphylogeny resolves global patterns of mushroom evolution.</title>
        <authorList>
            <person name="Varga T."/>
            <person name="Krizsan K."/>
            <person name="Foldi C."/>
            <person name="Dima B."/>
            <person name="Sanchez-Garcia M."/>
            <person name="Sanchez-Ramirez S."/>
            <person name="Szollosi G.J."/>
            <person name="Szarkandi J.G."/>
            <person name="Papp V."/>
            <person name="Albert L."/>
            <person name="Andreopoulos W."/>
            <person name="Angelini C."/>
            <person name="Antonin V."/>
            <person name="Barry K.W."/>
            <person name="Bougher N.L."/>
            <person name="Buchanan P."/>
            <person name="Buyck B."/>
            <person name="Bense V."/>
            <person name="Catcheside P."/>
            <person name="Chovatia M."/>
            <person name="Cooper J."/>
            <person name="Damon W."/>
            <person name="Desjardin D."/>
            <person name="Finy P."/>
            <person name="Geml J."/>
            <person name="Haridas S."/>
            <person name="Hughes K."/>
            <person name="Justo A."/>
            <person name="Karasinski D."/>
            <person name="Kautmanova I."/>
            <person name="Kiss B."/>
            <person name="Kocsube S."/>
            <person name="Kotiranta H."/>
            <person name="LaButti K.M."/>
            <person name="Lechner B.E."/>
            <person name="Liimatainen K."/>
            <person name="Lipzen A."/>
            <person name="Lukacs Z."/>
            <person name="Mihaltcheva S."/>
            <person name="Morgado L.N."/>
            <person name="Niskanen T."/>
            <person name="Noordeloos M.E."/>
            <person name="Ohm R.A."/>
            <person name="Ortiz-Santana B."/>
            <person name="Ovrebo C."/>
            <person name="Racz N."/>
            <person name="Riley R."/>
            <person name="Savchenko A."/>
            <person name="Shiryaev A."/>
            <person name="Soop K."/>
            <person name="Spirin V."/>
            <person name="Szebenyi C."/>
            <person name="Tomsovsky M."/>
            <person name="Tulloss R.E."/>
            <person name="Uehling J."/>
            <person name="Grigoriev I.V."/>
            <person name="Vagvolgyi C."/>
            <person name="Papp T."/>
            <person name="Martin F.M."/>
            <person name="Miettinen O."/>
            <person name="Hibbett D.S."/>
            <person name="Nagy L.G."/>
        </authorList>
    </citation>
    <scope>NUCLEOTIDE SEQUENCE [LARGE SCALE GENOMIC DNA]</scope>
    <source>
        <strain evidence="2 3">FP101781</strain>
    </source>
</reference>
<accession>A0A4Y7TBM1</accession>
<proteinExistence type="predicted"/>
<evidence type="ECO:0000313" key="3">
    <source>
        <dbReference type="Proteomes" id="UP000298030"/>
    </source>
</evidence>
<evidence type="ECO:0000256" key="1">
    <source>
        <dbReference type="SAM" id="MobiDB-lite"/>
    </source>
</evidence>
<dbReference type="SUPFAM" id="SSF52047">
    <property type="entry name" value="RNI-like"/>
    <property type="match status" value="1"/>
</dbReference>
<dbReference type="Proteomes" id="UP000298030">
    <property type="component" value="Unassembled WGS sequence"/>
</dbReference>
<dbReference type="EMBL" id="QPFP01000018">
    <property type="protein sequence ID" value="TEB31530.1"/>
    <property type="molecule type" value="Genomic_DNA"/>
</dbReference>
<comment type="caution">
    <text evidence="2">The sequence shown here is derived from an EMBL/GenBank/DDBJ whole genome shotgun (WGS) entry which is preliminary data.</text>
</comment>
<sequence>MHMRSNISCTMFERLPIEVLNLIATNLVDGDFKTLFNSRLVCRLLNAVAEPAVFASLSLGGAHMGELEYPVQRLQTLAAGATPYTRWAHTLLIEQGGLYPSLKGSNSSEERVQKALQDCQDVLVPAIISLSNLKCARFRMERRDPYDGVLHALSVLPKLAELSLAFGWDLETAPASLAQFTNLQVLHLAGWRLFPSFLDAIRGMLARGSNRLEELILLPYVWPTTRQQWLTEGSTVGELRCVPLQRIAGDAIFPLLKKLVVDASGIKLSGGCGTTFRTLTHLEILFGTQDNVGSGFWQSLENAGVCLEALSVFPVTKSVSNYLTSYSGLRILRLCHAPGHVAPPSPRRRSRRYGSQTFPRHPSETSSYSSTSRLRRRQVRRVRT</sequence>
<protein>
    <recommendedName>
        <fullName evidence="4">F-box domain-containing protein</fullName>
    </recommendedName>
</protein>
<dbReference type="OrthoDB" id="3541472at2759"/>
<dbReference type="AlphaFoldDB" id="A0A4Y7TBM1"/>
<evidence type="ECO:0000313" key="2">
    <source>
        <dbReference type="EMBL" id="TEB31530.1"/>
    </source>
</evidence>
<feature type="region of interest" description="Disordered" evidence="1">
    <location>
        <begin position="342"/>
        <end position="384"/>
    </location>
</feature>
<gene>
    <name evidence="2" type="ORF">FA13DRAFT_332080</name>
</gene>
<organism evidence="2 3">
    <name type="scientific">Coprinellus micaceus</name>
    <name type="common">Glistening ink-cap mushroom</name>
    <name type="synonym">Coprinus micaceus</name>
    <dbReference type="NCBI Taxonomy" id="71717"/>
    <lineage>
        <taxon>Eukaryota</taxon>
        <taxon>Fungi</taxon>
        <taxon>Dikarya</taxon>
        <taxon>Basidiomycota</taxon>
        <taxon>Agaricomycotina</taxon>
        <taxon>Agaricomycetes</taxon>
        <taxon>Agaricomycetidae</taxon>
        <taxon>Agaricales</taxon>
        <taxon>Agaricineae</taxon>
        <taxon>Psathyrellaceae</taxon>
        <taxon>Coprinellus</taxon>
    </lineage>
</organism>
<feature type="compositionally biased region" description="Basic residues" evidence="1">
    <location>
        <begin position="373"/>
        <end position="384"/>
    </location>
</feature>
<evidence type="ECO:0008006" key="4">
    <source>
        <dbReference type="Google" id="ProtNLM"/>
    </source>
</evidence>
<keyword evidence="3" id="KW-1185">Reference proteome</keyword>